<keyword evidence="1" id="KW-0812">Transmembrane</keyword>
<protein>
    <recommendedName>
        <fullName evidence="4">Zinc metallopeptidase</fullName>
    </recommendedName>
</protein>
<keyword evidence="1" id="KW-0472">Membrane</keyword>
<dbReference type="InterPro" id="IPR007395">
    <property type="entry name" value="Zn_peptidase_2"/>
</dbReference>
<accession>A0A3D9B5Q8</accession>
<dbReference type="Pfam" id="PF04298">
    <property type="entry name" value="Zn_peptidase_2"/>
    <property type="match status" value="1"/>
</dbReference>
<evidence type="ECO:0000313" key="3">
    <source>
        <dbReference type="Proteomes" id="UP000256257"/>
    </source>
</evidence>
<dbReference type="EMBL" id="QNVV01000004">
    <property type="protein sequence ID" value="REC48566.1"/>
    <property type="molecule type" value="Genomic_DNA"/>
</dbReference>
<proteinExistence type="predicted"/>
<name>A0A3D9B5Q8_9FLAO</name>
<keyword evidence="1" id="KW-1133">Transmembrane helix</keyword>
<feature type="transmembrane region" description="Helical" evidence="1">
    <location>
        <begin position="153"/>
        <end position="175"/>
    </location>
</feature>
<dbReference type="PANTHER" id="PTHR36434">
    <property type="entry name" value="MEMBRANE PROTEASE YUGP-RELATED"/>
    <property type="match status" value="1"/>
</dbReference>
<comment type="caution">
    <text evidence="2">The sequence shown here is derived from an EMBL/GenBank/DDBJ whole genome shotgun (WGS) entry which is preliminary data.</text>
</comment>
<dbReference type="PANTHER" id="PTHR36434:SF1">
    <property type="entry name" value="MEMBRANE PROTEASE YUGP-RELATED"/>
    <property type="match status" value="1"/>
</dbReference>
<dbReference type="RefSeq" id="WP_115927592.1">
    <property type="nucleotide sequence ID" value="NZ_QNVV01000004.1"/>
</dbReference>
<dbReference type="Proteomes" id="UP000256257">
    <property type="component" value="Unassembled WGS sequence"/>
</dbReference>
<organism evidence="2 3">
    <name type="scientific">Chryseobacterium pennipullorum</name>
    <dbReference type="NCBI Taxonomy" id="2258963"/>
    <lineage>
        <taxon>Bacteria</taxon>
        <taxon>Pseudomonadati</taxon>
        <taxon>Bacteroidota</taxon>
        <taxon>Flavobacteriia</taxon>
        <taxon>Flavobacteriales</taxon>
        <taxon>Weeksellaceae</taxon>
        <taxon>Chryseobacterium group</taxon>
        <taxon>Chryseobacterium</taxon>
    </lineage>
</organism>
<evidence type="ECO:0000256" key="1">
    <source>
        <dbReference type="SAM" id="Phobius"/>
    </source>
</evidence>
<dbReference type="OrthoDB" id="9784298at2"/>
<feature type="transmembrane region" description="Helical" evidence="1">
    <location>
        <begin position="212"/>
        <end position="231"/>
    </location>
</feature>
<sequence>MTGYYIIIGISMLVSWWVSSRLKSKFEYYSNVHLRNGLSGKEVAEKMLRDNGINDVQVISVPGQLTDHYNPADKTVNLSEGVYMQRNAAAAAVAAHECGHAVQHAVGYSMLNLRSKLVPIVNISSTLMQFVLIAGIAIMAASRTIENPNGNTTVLAIGVALFAVTTLFAFVTLPVEYDASNRAMKWLKDTGTVTAEEFVGVQDSLKWAARTYVVAALGSLAQLLYWGSLLLGGRRD</sequence>
<evidence type="ECO:0008006" key="4">
    <source>
        <dbReference type="Google" id="ProtNLM"/>
    </source>
</evidence>
<keyword evidence="3" id="KW-1185">Reference proteome</keyword>
<evidence type="ECO:0000313" key="2">
    <source>
        <dbReference type="EMBL" id="REC48566.1"/>
    </source>
</evidence>
<feature type="transmembrane region" description="Helical" evidence="1">
    <location>
        <begin position="117"/>
        <end position="141"/>
    </location>
</feature>
<gene>
    <name evidence="2" type="ORF">DRF67_07030</name>
</gene>
<reference evidence="2 3" key="1">
    <citation type="submission" date="2018-06" db="EMBL/GenBank/DDBJ databases">
        <title>Novel Chryseobacterium species.</title>
        <authorList>
            <person name="Newman J."/>
            <person name="Hugo C."/>
            <person name="Oosthuizen L."/>
            <person name="Charimba G."/>
        </authorList>
    </citation>
    <scope>NUCLEOTIDE SEQUENCE [LARGE SCALE GENOMIC DNA]</scope>
    <source>
        <strain evidence="2 3">7_F195</strain>
    </source>
</reference>
<dbReference type="AlphaFoldDB" id="A0A3D9B5Q8"/>
<feature type="transmembrane region" description="Helical" evidence="1">
    <location>
        <begin position="6"/>
        <end position="22"/>
    </location>
</feature>